<proteinExistence type="predicted"/>
<dbReference type="AlphaFoldDB" id="A0A2R6NM49"/>
<evidence type="ECO:0000313" key="1">
    <source>
        <dbReference type="EMBL" id="PSR73467.1"/>
    </source>
</evidence>
<sequence length="76" mass="8678">MYEYVPSRLGDGFGMSDKMEYSGYPFSQHLTILDDSYDASSGQSDEETEEYCYQDLTPVGINLCLQRSVSFMMLSF</sequence>
<gene>
    <name evidence="1" type="ORF">PHLCEN_2v10759</name>
</gene>
<organism evidence="1 2">
    <name type="scientific">Hermanssonia centrifuga</name>
    <dbReference type="NCBI Taxonomy" id="98765"/>
    <lineage>
        <taxon>Eukaryota</taxon>
        <taxon>Fungi</taxon>
        <taxon>Dikarya</taxon>
        <taxon>Basidiomycota</taxon>
        <taxon>Agaricomycotina</taxon>
        <taxon>Agaricomycetes</taxon>
        <taxon>Polyporales</taxon>
        <taxon>Meruliaceae</taxon>
        <taxon>Hermanssonia</taxon>
    </lineage>
</organism>
<dbReference type="Proteomes" id="UP000186601">
    <property type="component" value="Unassembled WGS sequence"/>
</dbReference>
<comment type="caution">
    <text evidence="1">The sequence shown here is derived from an EMBL/GenBank/DDBJ whole genome shotgun (WGS) entry which is preliminary data.</text>
</comment>
<keyword evidence="2" id="KW-1185">Reference proteome</keyword>
<name>A0A2R6NM49_9APHY</name>
<evidence type="ECO:0000313" key="2">
    <source>
        <dbReference type="Proteomes" id="UP000186601"/>
    </source>
</evidence>
<protein>
    <submittedName>
        <fullName evidence="1">Uncharacterized protein</fullName>
    </submittedName>
</protein>
<accession>A0A2R6NM49</accession>
<reference evidence="1 2" key="1">
    <citation type="submission" date="2018-02" db="EMBL/GenBank/DDBJ databases">
        <title>Genome sequence of the basidiomycete white-rot fungus Phlebia centrifuga.</title>
        <authorList>
            <person name="Granchi Z."/>
            <person name="Peng M."/>
            <person name="de Vries R.P."/>
            <person name="Hilden K."/>
            <person name="Makela M.R."/>
            <person name="Grigoriev I."/>
            <person name="Riley R."/>
        </authorList>
    </citation>
    <scope>NUCLEOTIDE SEQUENCE [LARGE SCALE GENOMIC DNA]</scope>
    <source>
        <strain evidence="1 2">FBCC195</strain>
    </source>
</reference>
<dbReference type="EMBL" id="MLYV02001076">
    <property type="protein sequence ID" value="PSR73467.1"/>
    <property type="molecule type" value="Genomic_DNA"/>
</dbReference>